<dbReference type="Pfam" id="PF00271">
    <property type="entry name" value="Helicase_C"/>
    <property type="match status" value="1"/>
</dbReference>
<evidence type="ECO:0000313" key="12">
    <source>
        <dbReference type="EMBL" id="KAG5170857.1"/>
    </source>
</evidence>
<dbReference type="FunFam" id="3.40.50.300:FF:000957">
    <property type="entry name" value="ATP-dependent RNA helicase SUV3L, mitochondrial"/>
    <property type="match status" value="1"/>
</dbReference>
<keyword evidence="4" id="KW-0378">Hydrolase</keyword>
<evidence type="ECO:0000256" key="1">
    <source>
        <dbReference type="ARBA" id="ARBA00004173"/>
    </source>
</evidence>
<dbReference type="EMBL" id="JAFIQS010000003">
    <property type="protein sequence ID" value="KAG5170857.1"/>
    <property type="molecule type" value="Genomic_DNA"/>
</dbReference>
<evidence type="ECO:0000256" key="2">
    <source>
        <dbReference type="ARBA" id="ARBA00012552"/>
    </source>
</evidence>
<protein>
    <recommendedName>
        <fullName evidence="2">RNA helicase</fullName>
        <ecNumber evidence="2">3.6.4.13</ecNumber>
    </recommendedName>
</protein>
<dbReference type="EC" id="3.6.4.13" evidence="2"/>
<keyword evidence="3" id="KW-0547">Nucleotide-binding</keyword>
<name>A0A8H7Y139_PSICU</name>
<evidence type="ECO:0000256" key="5">
    <source>
        <dbReference type="ARBA" id="ARBA00022806"/>
    </source>
</evidence>
<dbReference type="GO" id="GO:0045025">
    <property type="term" value="C:mitochondrial degradosome"/>
    <property type="evidence" value="ECO:0007669"/>
    <property type="project" value="TreeGrafter"/>
</dbReference>
<proteinExistence type="predicted"/>
<dbReference type="InterPro" id="IPR050699">
    <property type="entry name" value="RNA-DNA_Helicase"/>
</dbReference>
<comment type="caution">
    <text evidence="12">The sequence shown here is derived from an EMBL/GenBank/DDBJ whole genome shotgun (WGS) entry which is preliminary data.</text>
</comment>
<feature type="domain" description="Helicase C-terminal" evidence="11">
    <location>
        <begin position="410"/>
        <end position="568"/>
    </location>
</feature>
<gene>
    <name evidence="12" type="ORF">JR316_002932</name>
</gene>
<dbReference type="GO" id="GO:0005524">
    <property type="term" value="F:ATP binding"/>
    <property type="evidence" value="ECO:0007669"/>
    <property type="project" value="UniProtKB-KW"/>
</dbReference>
<dbReference type="PROSITE" id="PS51194">
    <property type="entry name" value="HELICASE_CTER"/>
    <property type="match status" value="1"/>
</dbReference>
<keyword evidence="5" id="KW-0347">Helicase</keyword>
<dbReference type="Gene3D" id="1.20.58.1080">
    <property type="match status" value="1"/>
</dbReference>
<feature type="region of interest" description="Disordered" evidence="10">
    <location>
        <begin position="36"/>
        <end position="55"/>
    </location>
</feature>
<keyword evidence="7" id="KW-0809">Transit peptide</keyword>
<dbReference type="Gene3D" id="3.40.50.300">
    <property type="entry name" value="P-loop containing nucleotide triphosphate hydrolases"/>
    <property type="match status" value="2"/>
</dbReference>
<keyword evidence="6" id="KW-0067">ATP-binding</keyword>
<sequence>MLRSLNASSQLSLTQCIRPERWIGVSTLIFRRYRSGGHSKRKPQINHAKGRPSMDLRLDHMSPRFEPPQHPWRASHHSEFRGNHRDGFGHVTKPAVIPVISKADELPYFHDNVASWTENSKTQERLALFGIPGRDARKLLDTFVDDVEAGFLSGPKEYIHYGLERFSHQQDDKSIDVIYSTIFFSWASRPENLKRLETQFGVQTSTLDRIASLTKATNREFLGDEFPQARTFRRKFIMHVGPTNSGKTHHALRALAAAHFGVYAGPLRLLAHEIWHRLNTGQIVPLGVEVDPNDKAAYGPKPEYIRSCNMITGEEQKMVEGATLLSCTVEMLSYATKYDVAVIDEIQMIGDDIRGGGWTSAVLGLVAKEIHLCGEETAIPVVQNLLEHTGDELIVKRYERLTPLTVENKSLQGDVTNVRKGDCIVTFSRRSIFDLKKTVENRTGLKCAVVYGRLPPEVRSEQASLFNDPDSGFDVMIGSDAIGMGLNLKIKRVIFEALSKRQGGATISLPVSSIKQIAGRAGRYGLHDSDSGGTTTTLFDGDLRRLRKTLPMPYQPLSFARIGIHALIVAKALAILPPGTTVRTAVSASEYIGRIPTHVRYMEFSQTDQAYDFIDKEWPQMSIEDKVQVLYAPIPWRDIHTTRIIKRLLRAHQEKFSVTLQDINDSEPFMDTMESIERHISKLNVNEQPMTKHTQSRAKFKASLDKLNFLESFHKILVFYSWMSLRNSVVYADSSVETVKERLEDVLNWVLVDMSRDGTSSATELEDVRPALITPELLPETNLQHAQCAV</sequence>
<dbReference type="GO" id="GO:0003724">
    <property type="term" value="F:RNA helicase activity"/>
    <property type="evidence" value="ECO:0007669"/>
    <property type="project" value="UniProtKB-EC"/>
</dbReference>
<dbReference type="Pfam" id="PF22527">
    <property type="entry name" value="DEXQc_Suv3"/>
    <property type="match status" value="1"/>
</dbReference>
<comment type="catalytic activity">
    <reaction evidence="9">
        <text>ATP + H2O = ADP + phosphate + H(+)</text>
        <dbReference type="Rhea" id="RHEA:13065"/>
        <dbReference type="ChEBI" id="CHEBI:15377"/>
        <dbReference type="ChEBI" id="CHEBI:15378"/>
        <dbReference type="ChEBI" id="CHEBI:30616"/>
        <dbReference type="ChEBI" id="CHEBI:43474"/>
        <dbReference type="ChEBI" id="CHEBI:456216"/>
        <dbReference type="EC" id="3.6.4.13"/>
    </reaction>
</comment>
<feature type="compositionally biased region" description="Basic residues" evidence="10">
    <location>
        <begin position="36"/>
        <end position="50"/>
    </location>
</feature>
<evidence type="ECO:0000256" key="10">
    <source>
        <dbReference type="SAM" id="MobiDB-lite"/>
    </source>
</evidence>
<evidence type="ECO:0000256" key="6">
    <source>
        <dbReference type="ARBA" id="ARBA00022840"/>
    </source>
</evidence>
<evidence type="ECO:0000256" key="8">
    <source>
        <dbReference type="ARBA" id="ARBA00023128"/>
    </source>
</evidence>
<evidence type="ECO:0000256" key="9">
    <source>
        <dbReference type="ARBA" id="ARBA00047984"/>
    </source>
</evidence>
<dbReference type="SMART" id="SM00490">
    <property type="entry name" value="HELICc"/>
    <property type="match status" value="1"/>
</dbReference>
<dbReference type="GO" id="GO:0016787">
    <property type="term" value="F:hydrolase activity"/>
    <property type="evidence" value="ECO:0007669"/>
    <property type="project" value="UniProtKB-KW"/>
</dbReference>
<evidence type="ECO:0000256" key="3">
    <source>
        <dbReference type="ARBA" id="ARBA00022741"/>
    </source>
</evidence>
<evidence type="ECO:0000256" key="4">
    <source>
        <dbReference type="ARBA" id="ARBA00022801"/>
    </source>
</evidence>
<dbReference type="Pfam" id="PF12513">
    <property type="entry name" value="SUV3_C"/>
    <property type="match status" value="1"/>
</dbReference>
<dbReference type="PANTHER" id="PTHR12131">
    <property type="entry name" value="ATP-DEPENDENT RNA AND DNA HELICASE"/>
    <property type="match status" value="1"/>
</dbReference>
<accession>A0A8H7Y139</accession>
<organism evidence="12">
    <name type="scientific">Psilocybe cubensis</name>
    <name type="common">Psychedelic mushroom</name>
    <name type="synonym">Stropharia cubensis</name>
    <dbReference type="NCBI Taxonomy" id="181762"/>
    <lineage>
        <taxon>Eukaryota</taxon>
        <taxon>Fungi</taxon>
        <taxon>Dikarya</taxon>
        <taxon>Basidiomycota</taxon>
        <taxon>Agaricomycotina</taxon>
        <taxon>Agaricomycetes</taxon>
        <taxon>Agaricomycetidae</taxon>
        <taxon>Agaricales</taxon>
        <taxon>Agaricineae</taxon>
        <taxon>Strophariaceae</taxon>
        <taxon>Psilocybe</taxon>
    </lineage>
</organism>
<dbReference type="InterPro" id="IPR001650">
    <property type="entry name" value="Helicase_C-like"/>
</dbReference>
<dbReference type="SUPFAM" id="SSF52540">
    <property type="entry name" value="P-loop containing nucleoside triphosphate hydrolases"/>
    <property type="match status" value="1"/>
</dbReference>
<dbReference type="CDD" id="cd18805">
    <property type="entry name" value="SF2_C_suv3"/>
    <property type="match status" value="1"/>
</dbReference>
<dbReference type="GO" id="GO:0000965">
    <property type="term" value="P:mitochondrial RNA 3'-end processing"/>
    <property type="evidence" value="ECO:0007669"/>
    <property type="project" value="TreeGrafter"/>
</dbReference>
<dbReference type="Gene3D" id="1.20.272.40">
    <property type="match status" value="1"/>
</dbReference>
<comment type="subcellular location">
    <subcellularLocation>
        <location evidence="1">Mitochondrion</location>
    </subcellularLocation>
</comment>
<dbReference type="InterPro" id="IPR022192">
    <property type="entry name" value="SUV3_C"/>
</dbReference>
<dbReference type="InterPro" id="IPR027417">
    <property type="entry name" value="P-loop_NTPase"/>
</dbReference>
<dbReference type="PANTHER" id="PTHR12131:SF1">
    <property type="entry name" value="ATP-DEPENDENT RNA HELICASE SUPV3L1, MITOCHONDRIAL-RELATED"/>
    <property type="match status" value="1"/>
</dbReference>
<evidence type="ECO:0000259" key="11">
    <source>
        <dbReference type="PROSITE" id="PS51194"/>
    </source>
</evidence>
<keyword evidence="8" id="KW-0496">Mitochondrion</keyword>
<dbReference type="InterPro" id="IPR055206">
    <property type="entry name" value="DEXQc_SUV3"/>
</dbReference>
<dbReference type="OrthoDB" id="6692397at2759"/>
<dbReference type="FunFam" id="3.40.50.300:FF:000269">
    <property type="entry name" value="ATP-dependent RNA helicase SUPV3L1, mitochondrial"/>
    <property type="match status" value="1"/>
</dbReference>
<reference evidence="12" key="1">
    <citation type="submission" date="2021-02" db="EMBL/GenBank/DDBJ databases">
        <title>Psilocybe cubensis genome.</title>
        <authorList>
            <person name="Mckernan K.J."/>
            <person name="Crawford S."/>
            <person name="Trippe A."/>
            <person name="Kane L.T."/>
            <person name="Mclaughlin S."/>
        </authorList>
    </citation>
    <scope>NUCLEOTIDE SEQUENCE [LARGE SCALE GENOMIC DNA]</scope>
    <source>
        <strain evidence="12">MGC-MH-2018</strain>
    </source>
</reference>
<evidence type="ECO:0000256" key="7">
    <source>
        <dbReference type="ARBA" id="ARBA00022946"/>
    </source>
</evidence>
<dbReference type="AlphaFoldDB" id="A0A8H7Y139"/>